<reference evidence="3 4" key="1">
    <citation type="submission" date="2016-10" db="EMBL/GenBank/DDBJ databases">
        <authorList>
            <person name="de Groot N.N."/>
        </authorList>
    </citation>
    <scope>NUCLEOTIDE SEQUENCE [LARGE SCALE GENOMIC DNA]</scope>
    <source>
        <strain evidence="3 4">CGMCC 1.5058</strain>
    </source>
</reference>
<dbReference type="Gene3D" id="3.50.30.50">
    <property type="entry name" value="Putative cyclase"/>
    <property type="match status" value="2"/>
</dbReference>
<evidence type="ECO:0000313" key="4">
    <source>
        <dbReference type="Proteomes" id="UP000183255"/>
    </source>
</evidence>
<dbReference type="InterPro" id="IPR037175">
    <property type="entry name" value="KFase_sf"/>
</dbReference>
<evidence type="ECO:0000256" key="1">
    <source>
        <dbReference type="SAM" id="Phobius"/>
    </source>
</evidence>
<feature type="transmembrane region" description="Helical" evidence="1">
    <location>
        <begin position="163"/>
        <end position="196"/>
    </location>
</feature>
<organism evidence="3 4">
    <name type="scientific">Proteiniclasticum ruminis</name>
    <dbReference type="NCBI Taxonomy" id="398199"/>
    <lineage>
        <taxon>Bacteria</taxon>
        <taxon>Bacillati</taxon>
        <taxon>Bacillota</taxon>
        <taxon>Clostridia</taxon>
        <taxon>Eubacteriales</taxon>
        <taxon>Clostridiaceae</taxon>
        <taxon>Proteiniclasticum</taxon>
    </lineage>
</organism>
<dbReference type="InterPro" id="IPR007325">
    <property type="entry name" value="KFase/CYL"/>
</dbReference>
<keyword evidence="1" id="KW-0812">Transmembrane</keyword>
<feature type="transmembrane region" description="Helical" evidence="1">
    <location>
        <begin position="202"/>
        <end position="223"/>
    </location>
</feature>
<keyword evidence="1" id="KW-0472">Membrane</keyword>
<gene>
    <name evidence="3" type="ORF">SAMN05421804_101201</name>
</gene>
<evidence type="ECO:0000259" key="2">
    <source>
        <dbReference type="Pfam" id="PF02517"/>
    </source>
</evidence>
<dbReference type="GO" id="GO:0004061">
    <property type="term" value="F:arylformamidase activity"/>
    <property type="evidence" value="ECO:0007669"/>
    <property type="project" value="InterPro"/>
</dbReference>
<feature type="domain" description="CAAX prenyl protease 2/Lysostaphin resistance protein A-like" evidence="2">
    <location>
        <begin position="129"/>
        <end position="214"/>
    </location>
</feature>
<feature type="transmembrane region" description="Helical" evidence="1">
    <location>
        <begin position="123"/>
        <end position="143"/>
    </location>
</feature>
<feature type="transmembrane region" description="Helical" evidence="1">
    <location>
        <begin position="38"/>
        <end position="56"/>
    </location>
</feature>
<dbReference type="Pfam" id="PF04199">
    <property type="entry name" value="Cyclase"/>
    <property type="match status" value="1"/>
</dbReference>
<dbReference type="GO" id="GO:0080120">
    <property type="term" value="P:CAAX-box protein maturation"/>
    <property type="evidence" value="ECO:0007669"/>
    <property type="project" value="UniProtKB-ARBA"/>
</dbReference>
<sequence length="465" mass="52631">MTDFRNMSVTKFLLLLFGIFFSYILLAVLIEVTGAPKNLLYIVQILFYVVLFFAFFRHGLTSQEQKKVLLNDKKTFSLPLMMAPFFIGSLVSVLYGLLIQFLFPKLYESYLGASESIELMIEQAGYLQMFMIFLAIVVLAPIVEEIIFRGILFNLIAKRKSALFAMVVSSLIFGFLHAETMVPTAVIGFVLCFIYHKTGNLYLAMAAHAFNNLIAFVMPFLLAEASETSMLVSVFGVLLLLANVVITILFVRYLIKNWRSIRERTPFFRLSPNPEGEIGQREEQKEKGIIDITKHIVNGMSVYPGDPEVVVEEKNNISQDGFSLRKLSLSTHSGTHMDFPAHFVENGKTADDFELERFFGETVVVSSFHDPIPYGVKNILSKEGYLTEDRAQMFVKNGVQLIGTVHESIEQDYPYPLHKLLLESDIIILENLELGHVEPGMYRLVVLPLKIEGAEASPCRAVLFR</sequence>
<dbReference type="SUPFAM" id="SSF102198">
    <property type="entry name" value="Putative cyclase"/>
    <property type="match status" value="1"/>
</dbReference>
<feature type="transmembrane region" description="Helical" evidence="1">
    <location>
        <begin position="230"/>
        <end position="255"/>
    </location>
</feature>
<dbReference type="EMBL" id="FNDZ01000001">
    <property type="protein sequence ID" value="SDH91656.1"/>
    <property type="molecule type" value="Genomic_DNA"/>
</dbReference>
<protein>
    <submittedName>
        <fullName evidence="3">Kynurenine formamidase</fullName>
    </submittedName>
</protein>
<dbReference type="PANTHER" id="PTHR31118:SF12">
    <property type="entry name" value="CYCLASE-LIKE PROTEIN 2"/>
    <property type="match status" value="1"/>
</dbReference>
<feature type="transmembrane region" description="Helical" evidence="1">
    <location>
        <begin position="76"/>
        <end position="103"/>
    </location>
</feature>
<dbReference type="Pfam" id="PF02517">
    <property type="entry name" value="Rce1-like"/>
    <property type="match status" value="1"/>
</dbReference>
<feature type="transmembrane region" description="Helical" evidence="1">
    <location>
        <begin position="12"/>
        <end position="32"/>
    </location>
</feature>
<dbReference type="GO" id="GO:0019441">
    <property type="term" value="P:L-tryptophan catabolic process to kynurenine"/>
    <property type="evidence" value="ECO:0007669"/>
    <property type="project" value="InterPro"/>
</dbReference>
<dbReference type="RefSeq" id="WP_031572931.1">
    <property type="nucleotide sequence ID" value="NZ_FNDZ01000001.1"/>
</dbReference>
<dbReference type="AlphaFoldDB" id="A0A1G8GBG1"/>
<keyword evidence="1" id="KW-1133">Transmembrane helix</keyword>
<dbReference type="InterPro" id="IPR003675">
    <property type="entry name" value="Rce1/LyrA-like_dom"/>
</dbReference>
<dbReference type="GO" id="GO:0004175">
    <property type="term" value="F:endopeptidase activity"/>
    <property type="evidence" value="ECO:0007669"/>
    <property type="project" value="UniProtKB-ARBA"/>
</dbReference>
<accession>A0A1G8GBG1</accession>
<dbReference type="Proteomes" id="UP000183255">
    <property type="component" value="Unassembled WGS sequence"/>
</dbReference>
<proteinExistence type="predicted"/>
<name>A0A1G8GBG1_9CLOT</name>
<evidence type="ECO:0000313" key="3">
    <source>
        <dbReference type="EMBL" id="SDH91656.1"/>
    </source>
</evidence>
<dbReference type="PANTHER" id="PTHR31118">
    <property type="entry name" value="CYCLASE-LIKE PROTEIN 2"/>
    <property type="match status" value="1"/>
</dbReference>